<protein>
    <submittedName>
        <fullName evidence="1">Uncharacterized protein</fullName>
    </submittedName>
</protein>
<dbReference type="Proteomes" id="UP000265520">
    <property type="component" value="Unassembled WGS sequence"/>
</dbReference>
<evidence type="ECO:0000313" key="2">
    <source>
        <dbReference type="Proteomes" id="UP000265520"/>
    </source>
</evidence>
<sequence>MITGIDFVATLEVEEGMKRRNQRLRVESTITSEEETPLDLKLRL</sequence>
<comment type="caution">
    <text evidence="1">The sequence shown here is derived from an EMBL/GenBank/DDBJ whole genome shotgun (WGS) entry which is preliminary data.</text>
</comment>
<accession>A0A392WAG8</accession>
<evidence type="ECO:0000313" key="1">
    <source>
        <dbReference type="EMBL" id="MCI97634.1"/>
    </source>
</evidence>
<dbReference type="AlphaFoldDB" id="A0A392WAG8"/>
<keyword evidence="2" id="KW-1185">Reference proteome</keyword>
<proteinExistence type="predicted"/>
<dbReference type="EMBL" id="LXQA011449896">
    <property type="protein sequence ID" value="MCI97634.1"/>
    <property type="molecule type" value="Genomic_DNA"/>
</dbReference>
<reference evidence="1 2" key="1">
    <citation type="journal article" date="2018" name="Front. Plant Sci.">
        <title>Red Clover (Trifolium pratense) and Zigzag Clover (T. medium) - A Picture of Genomic Similarities and Differences.</title>
        <authorList>
            <person name="Dluhosova J."/>
            <person name="Istvanek J."/>
            <person name="Nedelnik J."/>
            <person name="Repkova J."/>
        </authorList>
    </citation>
    <scope>NUCLEOTIDE SEQUENCE [LARGE SCALE GENOMIC DNA]</scope>
    <source>
        <strain evidence="2">cv. 10/8</strain>
        <tissue evidence="1">Leaf</tissue>
    </source>
</reference>
<organism evidence="1 2">
    <name type="scientific">Trifolium medium</name>
    <dbReference type="NCBI Taxonomy" id="97028"/>
    <lineage>
        <taxon>Eukaryota</taxon>
        <taxon>Viridiplantae</taxon>
        <taxon>Streptophyta</taxon>
        <taxon>Embryophyta</taxon>
        <taxon>Tracheophyta</taxon>
        <taxon>Spermatophyta</taxon>
        <taxon>Magnoliopsida</taxon>
        <taxon>eudicotyledons</taxon>
        <taxon>Gunneridae</taxon>
        <taxon>Pentapetalae</taxon>
        <taxon>rosids</taxon>
        <taxon>fabids</taxon>
        <taxon>Fabales</taxon>
        <taxon>Fabaceae</taxon>
        <taxon>Papilionoideae</taxon>
        <taxon>50 kb inversion clade</taxon>
        <taxon>NPAAA clade</taxon>
        <taxon>Hologalegina</taxon>
        <taxon>IRL clade</taxon>
        <taxon>Trifolieae</taxon>
        <taxon>Trifolium</taxon>
    </lineage>
</organism>
<feature type="non-terminal residue" evidence="1">
    <location>
        <position position="44"/>
    </location>
</feature>
<name>A0A392WAG8_9FABA</name>